<sequence length="259" mass="29100">MSDTGMEFRDLLSDPAFLGRTGKKRDFQQPFDALRRVTEVFASRPADVLQELVNVAMTCCGADSAGISLQEPDEEGKPTFRWVAIAGTFSAYLQGRTPRFFSPCGSCLDSGRPHLYRVTKPYYDFLGVQAEPITDGMLIPWEADQIRGTIWAVSHTSRDAFELPDYELLKSLSDYVGVIMRQQKLDQKAREIARAQASTDRAHEMAHQINNPLQSLTNTMFLASLDGPNAKSYLRSALVELDSLSERVRRLLALQYPKE</sequence>
<gene>
    <name evidence="1" type="ORF">HNQ77_004073</name>
</gene>
<keyword evidence="2" id="KW-1185">Reference proteome</keyword>
<dbReference type="EMBL" id="JACHEK010000008">
    <property type="protein sequence ID" value="MBB6146103.1"/>
    <property type="molecule type" value="Genomic_DNA"/>
</dbReference>
<evidence type="ECO:0000313" key="1">
    <source>
        <dbReference type="EMBL" id="MBB6146103.1"/>
    </source>
</evidence>
<proteinExistence type="predicted"/>
<organism evidence="1 2">
    <name type="scientific">Silvibacterium bohemicum</name>
    <dbReference type="NCBI Taxonomy" id="1577686"/>
    <lineage>
        <taxon>Bacteria</taxon>
        <taxon>Pseudomonadati</taxon>
        <taxon>Acidobacteriota</taxon>
        <taxon>Terriglobia</taxon>
        <taxon>Terriglobales</taxon>
        <taxon>Acidobacteriaceae</taxon>
        <taxon>Silvibacterium</taxon>
    </lineage>
</organism>
<accession>A0A841JXG9</accession>
<protein>
    <submittedName>
        <fullName evidence="1">GAF domain-containing protein</fullName>
    </submittedName>
</protein>
<dbReference type="Proteomes" id="UP000538666">
    <property type="component" value="Unassembled WGS sequence"/>
</dbReference>
<dbReference type="InterPro" id="IPR029016">
    <property type="entry name" value="GAF-like_dom_sf"/>
</dbReference>
<dbReference type="RefSeq" id="WP_156186082.1">
    <property type="nucleotide sequence ID" value="NZ_JACHEK010000008.1"/>
</dbReference>
<comment type="caution">
    <text evidence="1">The sequence shown here is derived from an EMBL/GenBank/DDBJ whole genome shotgun (WGS) entry which is preliminary data.</text>
</comment>
<dbReference type="AlphaFoldDB" id="A0A841JXG9"/>
<evidence type="ECO:0000313" key="2">
    <source>
        <dbReference type="Proteomes" id="UP000538666"/>
    </source>
</evidence>
<dbReference type="Gene3D" id="3.30.450.40">
    <property type="match status" value="1"/>
</dbReference>
<name>A0A841JXG9_9BACT</name>
<dbReference type="SUPFAM" id="SSF55781">
    <property type="entry name" value="GAF domain-like"/>
    <property type="match status" value="1"/>
</dbReference>
<dbReference type="OrthoDB" id="114445at2"/>
<reference evidence="1 2" key="1">
    <citation type="submission" date="2020-08" db="EMBL/GenBank/DDBJ databases">
        <title>Genomic Encyclopedia of Type Strains, Phase IV (KMG-IV): sequencing the most valuable type-strain genomes for metagenomic binning, comparative biology and taxonomic classification.</title>
        <authorList>
            <person name="Goeker M."/>
        </authorList>
    </citation>
    <scope>NUCLEOTIDE SEQUENCE [LARGE SCALE GENOMIC DNA]</scope>
    <source>
        <strain evidence="1 2">DSM 103733</strain>
    </source>
</reference>